<protein>
    <submittedName>
        <fullName evidence="1">Gamma carbonic anhydrase family protein</fullName>
    </submittedName>
</protein>
<dbReference type="AlphaFoldDB" id="A0A3B9IVT6"/>
<dbReference type="SUPFAM" id="SSF51161">
    <property type="entry name" value="Trimeric LpxA-like enzymes"/>
    <property type="match status" value="1"/>
</dbReference>
<gene>
    <name evidence="1" type="ORF">DCK97_28470</name>
</gene>
<evidence type="ECO:0000313" key="2">
    <source>
        <dbReference type="Proteomes" id="UP000257706"/>
    </source>
</evidence>
<dbReference type="Gene3D" id="2.160.10.10">
    <property type="entry name" value="Hexapeptide repeat proteins"/>
    <property type="match status" value="1"/>
</dbReference>
<dbReference type="EMBL" id="DMAI01000473">
    <property type="protein sequence ID" value="HAE51353.1"/>
    <property type="molecule type" value="Genomic_DNA"/>
</dbReference>
<dbReference type="PANTHER" id="PTHR13061:SF29">
    <property type="entry name" value="GAMMA CARBONIC ANHYDRASE-LIKE 1, MITOCHONDRIAL-RELATED"/>
    <property type="match status" value="1"/>
</dbReference>
<sequence>MSSTELTITPPADPVPSAELAARFPGAIILPFDGIWPKIDASCYVAPGAVVVGQVEIGPESSIWYGCVLRGDVNHIHIGRGTNLQDGTIVHVSRLAHPTLIGDDVTIGHRAMIHACTLMSGAFVGMSATVLDGAVVEGGAIVGAGALVGNDKRVVTGELWGGVPAKKLRDLGEEGMPRLAATARHYSGLAASHQEIAREVLGAAVVPIS</sequence>
<name>A0A3B9IVT6_9PROT</name>
<accession>A0A3B9IVT6</accession>
<dbReference type="PANTHER" id="PTHR13061">
    <property type="entry name" value="DYNACTIN SUBUNIT P25"/>
    <property type="match status" value="1"/>
</dbReference>
<reference evidence="1 2" key="1">
    <citation type="journal article" date="2018" name="Nat. Biotechnol.">
        <title>A standardized bacterial taxonomy based on genome phylogeny substantially revises the tree of life.</title>
        <authorList>
            <person name="Parks D.H."/>
            <person name="Chuvochina M."/>
            <person name="Waite D.W."/>
            <person name="Rinke C."/>
            <person name="Skarshewski A."/>
            <person name="Chaumeil P.A."/>
            <person name="Hugenholtz P."/>
        </authorList>
    </citation>
    <scope>NUCLEOTIDE SEQUENCE [LARGE SCALE GENOMIC DNA]</scope>
    <source>
        <strain evidence="1">UBA8739</strain>
    </source>
</reference>
<proteinExistence type="predicted"/>
<dbReference type="InterPro" id="IPR047324">
    <property type="entry name" value="LbH_gamma_CA-like"/>
</dbReference>
<organism evidence="1 2">
    <name type="scientific">Tistrella mobilis</name>
    <dbReference type="NCBI Taxonomy" id="171437"/>
    <lineage>
        <taxon>Bacteria</taxon>
        <taxon>Pseudomonadati</taxon>
        <taxon>Pseudomonadota</taxon>
        <taxon>Alphaproteobacteria</taxon>
        <taxon>Geminicoccales</taxon>
        <taxon>Geminicoccaceae</taxon>
        <taxon>Tistrella</taxon>
    </lineage>
</organism>
<comment type="caution">
    <text evidence="1">The sequence shown here is derived from an EMBL/GenBank/DDBJ whole genome shotgun (WGS) entry which is preliminary data.</text>
</comment>
<dbReference type="InterPro" id="IPR011004">
    <property type="entry name" value="Trimer_LpxA-like_sf"/>
</dbReference>
<dbReference type="CDD" id="cd04645">
    <property type="entry name" value="LbH_gamma_CA_like"/>
    <property type="match status" value="1"/>
</dbReference>
<dbReference type="InterPro" id="IPR050484">
    <property type="entry name" value="Transf_Hexapept/Carb_Anhydrase"/>
</dbReference>
<evidence type="ECO:0000313" key="1">
    <source>
        <dbReference type="EMBL" id="HAE51353.1"/>
    </source>
</evidence>
<dbReference type="Proteomes" id="UP000257706">
    <property type="component" value="Unassembled WGS sequence"/>
</dbReference>